<dbReference type="RefSeq" id="WP_012872190.1">
    <property type="nucleotide sequence ID" value="NC_013523.1"/>
</dbReference>
<dbReference type="GO" id="GO:0006260">
    <property type="term" value="P:DNA replication"/>
    <property type="evidence" value="ECO:0007669"/>
    <property type="project" value="UniProtKB-KW"/>
</dbReference>
<evidence type="ECO:0000256" key="3">
    <source>
        <dbReference type="ARBA" id="ARBA00022737"/>
    </source>
</evidence>
<dbReference type="InterPro" id="IPR012724">
    <property type="entry name" value="DnaJ"/>
</dbReference>
<keyword evidence="8" id="KW-0963">Cytoplasm</keyword>
<dbReference type="GO" id="GO:0005737">
    <property type="term" value="C:cytoplasm"/>
    <property type="evidence" value="ECO:0007669"/>
    <property type="project" value="UniProtKB-SubCell"/>
</dbReference>
<dbReference type="PANTHER" id="PTHR43096:SF52">
    <property type="entry name" value="DNAJ HOMOLOG 1, MITOCHONDRIAL-RELATED"/>
    <property type="match status" value="1"/>
</dbReference>
<dbReference type="SMART" id="SM00271">
    <property type="entry name" value="DnaJ"/>
    <property type="match status" value="1"/>
</dbReference>
<evidence type="ECO:0000259" key="9">
    <source>
        <dbReference type="PROSITE" id="PS50076"/>
    </source>
</evidence>
<dbReference type="GO" id="GO:0005524">
    <property type="term" value="F:ATP binding"/>
    <property type="evidence" value="ECO:0007669"/>
    <property type="project" value="InterPro"/>
</dbReference>
<feature type="domain" description="J" evidence="9">
    <location>
        <begin position="5"/>
        <end position="70"/>
    </location>
</feature>
<evidence type="ECO:0000256" key="8">
    <source>
        <dbReference type="HAMAP-Rule" id="MF_01152"/>
    </source>
</evidence>
<evidence type="ECO:0000256" key="1">
    <source>
        <dbReference type="ARBA" id="ARBA00022705"/>
    </source>
</evidence>
<keyword evidence="1 8" id="KW-0235">DNA replication</keyword>
<evidence type="ECO:0000256" key="4">
    <source>
        <dbReference type="ARBA" id="ARBA00022771"/>
    </source>
</evidence>
<reference evidence="10 11" key="2">
    <citation type="journal article" date="2010" name="Stand. Genomic Sci.">
        <title>Complete genome sequence of Desulfohalobium retbaense type strain (HR(100)).</title>
        <authorList>
            <person name="Spring S."/>
            <person name="Nolan M."/>
            <person name="Lapidus A."/>
            <person name="Glavina Del Rio T."/>
            <person name="Copeland A."/>
            <person name="Tice H."/>
            <person name="Cheng J.F."/>
            <person name="Lucas S."/>
            <person name="Land M."/>
            <person name="Chen F."/>
            <person name="Bruce D."/>
            <person name="Goodwin L."/>
            <person name="Pitluck S."/>
            <person name="Ivanova N."/>
            <person name="Mavromatis K."/>
            <person name="Mikhailova N."/>
            <person name="Pati A."/>
            <person name="Chen A."/>
            <person name="Palaniappan K."/>
            <person name="Hauser L."/>
            <person name="Chang Y.J."/>
            <person name="Jeffries C.D."/>
            <person name="Munk C."/>
            <person name="Kiss H."/>
            <person name="Chain P."/>
            <person name="Han C."/>
            <person name="Brettin T."/>
            <person name="Detter J.C."/>
            <person name="Schuler E."/>
            <person name="Goker M."/>
            <person name="Rohde M."/>
            <person name="Bristow J."/>
            <person name="Eisen J.A."/>
            <person name="Markowitz V."/>
            <person name="Hugenholtz P."/>
            <person name="Kyrpides N.C."/>
            <person name="Klenk H.P."/>
        </authorList>
    </citation>
    <scope>NUCLEOTIDE SEQUENCE [LARGE SCALE GENOMIC DNA]</scope>
    <source>
        <strain evidence="11">ATCC 49802 / DSM 20745 / S 6022</strain>
    </source>
</reference>
<comment type="subcellular location">
    <subcellularLocation>
        <location evidence="8">Cytoplasm</location>
    </subcellularLocation>
</comment>
<keyword evidence="2 8" id="KW-0479">Metal-binding</keyword>
<dbReference type="GO" id="GO:0042026">
    <property type="term" value="P:protein refolding"/>
    <property type="evidence" value="ECO:0007669"/>
    <property type="project" value="TreeGrafter"/>
</dbReference>
<feature type="binding site" evidence="8">
    <location>
        <position position="187"/>
    </location>
    <ligand>
        <name>Zn(2+)</name>
        <dbReference type="ChEBI" id="CHEBI:29105"/>
        <label>1</label>
    </ligand>
</feature>
<keyword evidence="11" id="KW-1185">Reference proteome</keyword>
<keyword evidence="6 8" id="KW-0346">Stress response</keyword>
<dbReference type="Pfam" id="PF00226">
    <property type="entry name" value="DnaJ"/>
    <property type="match status" value="1"/>
</dbReference>
<dbReference type="SUPFAM" id="SSF49493">
    <property type="entry name" value="HSP40/DnaJ peptide-binding domain"/>
    <property type="match status" value="2"/>
</dbReference>
<dbReference type="CDD" id="cd10747">
    <property type="entry name" value="DnaJ_C"/>
    <property type="match status" value="1"/>
</dbReference>
<protein>
    <recommendedName>
        <fullName evidence="8">Chaperone protein DnaJ</fullName>
    </recommendedName>
</protein>
<dbReference type="InterPro" id="IPR001623">
    <property type="entry name" value="DnaJ_domain"/>
</dbReference>
<dbReference type="InterPro" id="IPR036410">
    <property type="entry name" value="HSP_DnaJ_Cys-rich_dom_sf"/>
</dbReference>
<dbReference type="SUPFAM" id="SSF46565">
    <property type="entry name" value="Chaperone J-domain"/>
    <property type="match status" value="1"/>
</dbReference>
<dbReference type="InterPro" id="IPR018253">
    <property type="entry name" value="DnaJ_domain_CS"/>
</dbReference>
<dbReference type="eggNOG" id="COG0484">
    <property type="taxonomic scope" value="Bacteria"/>
</dbReference>
<comment type="function">
    <text evidence="8">Participates actively in the response to hyperosmotic and heat shock by preventing the aggregation of stress-denatured proteins and by disaggregating proteins, also in an autonomous, DnaK-independent fashion. Unfolded proteins bind initially to DnaJ; upon interaction with the DnaJ-bound protein, DnaK hydrolyzes its bound ATP, resulting in the formation of a stable complex. GrpE releases ADP from DnaK; ATP binding to DnaK triggers the release of the substrate protein, thus completing the reaction cycle. Several rounds of ATP-dependent interactions between DnaJ, DnaK and GrpE are required for fully efficient folding. Also involved, together with DnaK and GrpE, in the DNA replication of plasmids through activation of initiation proteins.</text>
</comment>
<comment type="cofactor">
    <cofactor evidence="8">
        <name>Zn(2+)</name>
        <dbReference type="ChEBI" id="CHEBI:29105"/>
    </cofactor>
    <text evidence="8">Binds 2 Zn(2+) ions per monomer.</text>
</comment>
<evidence type="ECO:0000256" key="5">
    <source>
        <dbReference type="ARBA" id="ARBA00022833"/>
    </source>
</evidence>
<dbReference type="HOGENOM" id="CLU_017633_0_0_0"/>
<feature type="binding site" evidence="8">
    <location>
        <position position="173"/>
    </location>
    <ligand>
        <name>Zn(2+)</name>
        <dbReference type="ChEBI" id="CHEBI:29105"/>
        <label>1</label>
    </ligand>
</feature>
<dbReference type="PANTHER" id="PTHR43096">
    <property type="entry name" value="DNAJ HOMOLOG 1, MITOCHONDRIAL-RELATED"/>
    <property type="match status" value="1"/>
</dbReference>
<comment type="domain">
    <text evidence="8">The J domain is necessary and sufficient to stimulate DnaK ATPase activity. Zinc center 1 plays an important role in the autonomous, DnaK-independent chaperone activity of DnaJ. Zinc center 2 is essential for interaction with DnaK and for DnaJ activity.</text>
</comment>
<dbReference type="CDD" id="cd06257">
    <property type="entry name" value="DnaJ"/>
    <property type="match status" value="1"/>
</dbReference>
<dbReference type="GO" id="GO:0009408">
    <property type="term" value="P:response to heat"/>
    <property type="evidence" value="ECO:0007669"/>
    <property type="project" value="InterPro"/>
</dbReference>
<sequence length="341" mass="37667">MEFKDYYKILGVPRDADEKTIKSAYRKLARKYHPDVNKGDASAEERFKEINEAYQVLSDPEKRAKYDRFGADWERYQQAETAGTGTGSGWTDFSDWFTGGRWSGGTRQSSESPFSDFFETLFGDTIGRARSRVRQQPQRGQDYEYPITISLRDAYHGTTRRFEVQIQERCPTCGGTGLNGQGFCPTCGGSGTLSRTKTLEVKIPAGVRDGSRIRVAGQGGPGVNGGPNGDIYLLVSLAPHPRFQVDGLNLRTEVEVPLYTAILGGEVMVPTLDNPVVLTIPPETQNGRVFRLRGKGMPALKGGGKGDLLARVKVVLPTGLSDEERALFERLRDARKARVHA</sequence>
<dbReference type="Proteomes" id="UP000002027">
    <property type="component" value="Chromosome 1"/>
</dbReference>
<dbReference type="SUPFAM" id="SSF57938">
    <property type="entry name" value="DnaJ/Hsp40 cysteine-rich domain"/>
    <property type="match status" value="1"/>
</dbReference>
<dbReference type="STRING" id="479434.Sthe_1709"/>
<organism evidence="10 11">
    <name type="scientific">Sphaerobacter thermophilus (strain ATCC 49802 / DSM 20745 / KCCM 41009 / NCIMB 13125 / S 6022)</name>
    <dbReference type="NCBI Taxonomy" id="479434"/>
    <lineage>
        <taxon>Bacteria</taxon>
        <taxon>Pseudomonadati</taxon>
        <taxon>Thermomicrobiota</taxon>
        <taxon>Thermomicrobia</taxon>
        <taxon>Sphaerobacterales</taxon>
        <taxon>Sphaerobacterineae</taxon>
        <taxon>Sphaerobacteraceae</taxon>
        <taxon>Sphaerobacter</taxon>
    </lineage>
</organism>
<reference evidence="11" key="1">
    <citation type="submission" date="2009-11" db="EMBL/GenBank/DDBJ databases">
        <title>The complete chromosome 1 of Sphaerobacter thermophilus DSM 20745.</title>
        <authorList>
            <person name="Lucas S."/>
            <person name="Copeland A."/>
            <person name="Lapidus A."/>
            <person name="Glavina del Rio T."/>
            <person name="Dalin E."/>
            <person name="Tice H."/>
            <person name="Bruce D."/>
            <person name="Goodwin L."/>
            <person name="Pitluck S."/>
            <person name="Kyrpides N."/>
            <person name="Mavromatis K."/>
            <person name="Ivanova N."/>
            <person name="Mikhailova N."/>
            <person name="LaButti K.M."/>
            <person name="Clum A."/>
            <person name="Sun H.I."/>
            <person name="Brettin T."/>
            <person name="Detter J.C."/>
            <person name="Han C."/>
            <person name="Larimer F."/>
            <person name="Land M."/>
            <person name="Hauser L."/>
            <person name="Markowitz V."/>
            <person name="Cheng J.F."/>
            <person name="Hugenholtz P."/>
            <person name="Woyke T."/>
            <person name="Wu D."/>
            <person name="Steenblock K."/>
            <person name="Schneider S."/>
            <person name="Pukall R."/>
            <person name="Goeker M."/>
            <person name="Klenk H.P."/>
            <person name="Eisen J.A."/>
        </authorList>
    </citation>
    <scope>NUCLEOTIDE SEQUENCE [LARGE SCALE GENOMIC DNA]</scope>
    <source>
        <strain evidence="11">ATCC 49802 / DSM 20745 / S 6022</strain>
    </source>
</reference>
<evidence type="ECO:0000313" key="11">
    <source>
        <dbReference type="Proteomes" id="UP000002027"/>
    </source>
</evidence>
<dbReference type="OrthoDB" id="9779889at2"/>
<dbReference type="InParanoid" id="D1C4H6"/>
<dbReference type="FunFam" id="2.60.260.20:FF:000005">
    <property type="entry name" value="Chaperone protein dnaJ 1, mitochondrial"/>
    <property type="match status" value="1"/>
</dbReference>
<dbReference type="InterPro" id="IPR036869">
    <property type="entry name" value="J_dom_sf"/>
</dbReference>
<keyword evidence="4" id="KW-0863">Zinc-finger</keyword>
<dbReference type="Gene3D" id="2.60.260.20">
    <property type="entry name" value="Urease metallochaperone UreE, N-terminal domain"/>
    <property type="match status" value="3"/>
</dbReference>
<accession>D1C4H6</accession>
<dbReference type="InterPro" id="IPR002939">
    <property type="entry name" value="DnaJ_C"/>
</dbReference>
<dbReference type="Gene3D" id="1.10.287.110">
    <property type="entry name" value="DnaJ domain"/>
    <property type="match status" value="1"/>
</dbReference>
<dbReference type="EMBL" id="CP001823">
    <property type="protein sequence ID" value="ACZ39143.1"/>
    <property type="molecule type" value="Genomic_DNA"/>
</dbReference>
<dbReference type="InterPro" id="IPR008971">
    <property type="entry name" value="HSP40/DnaJ_pept-bd"/>
</dbReference>
<comment type="similarity">
    <text evidence="8">Belongs to the DnaJ family.</text>
</comment>
<dbReference type="Pfam" id="PF01556">
    <property type="entry name" value="DnaJ_C"/>
    <property type="match status" value="1"/>
</dbReference>
<evidence type="ECO:0000313" key="10">
    <source>
        <dbReference type="EMBL" id="ACZ39143.1"/>
    </source>
</evidence>
<dbReference type="PROSITE" id="PS50076">
    <property type="entry name" value="DNAJ_2"/>
    <property type="match status" value="1"/>
</dbReference>
<keyword evidence="3 8" id="KW-0677">Repeat</keyword>
<dbReference type="GO" id="GO:0051082">
    <property type="term" value="F:unfolded protein binding"/>
    <property type="evidence" value="ECO:0007669"/>
    <property type="project" value="UniProtKB-UniRule"/>
</dbReference>
<comment type="subunit">
    <text evidence="8">Homodimer.</text>
</comment>
<evidence type="ECO:0000256" key="7">
    <source>
        <dbReference type="ARBA" id="ARBA00023186"/>
    </source>
</evidence>
<proteinExistence type="inferred from homology"/>
<keyword evidence="5 8" id="KW-0862">Zinc</keyword>
<dbReference type="PROSITE" id="PS00636">
    <property type="entry name" value="DNAJ_1"/>
    <property type="match status" value="1"/>
</dbReference>
<gene>
    <name evidence="8" type="primary">dnaJ</name>
    <name evidence="10" type="ordered locus">Sthe_1709</name>
</gene>
<feature type="binding site" evidence="8">
    <location>
        <position position="184"/>
    </location>
    <ligand>
        <name>Zn(2+)</name>
        <dbReference type="ChEBI" id="CHEBI:29105"/>
        <label>1</label>
    </ligand>
</feature>
<evidence type="ECO:0000256" key="2">
    <source>
        <dbReference type="ARBA" id="ARBA00022723"/>
    </source>
</evidence>
<dbReference type="PRINTS" id="PR00625">
    <property type="entry name" value="JDOMAIN"/>
</dbReference>
<dbReference type="HAMAP" id="MF_01152">
    <property type="entry name" value="DnaJ"/>
    <property type="match status" value="1"/>
</dbReference>
<name>D1C4H6_SPHTD</name>
<dbReference type="AlphaFoldDB" id="D1C4H6"/>
<dbReference type="GO" id="GO:0008270">
    <property type="term" value="F:zinc ion binding"/>
    <property type="evidence" value="ECO:0007669"/>
    <property type="project" value="UniProtKB-UniRule"/>
</dbReference>
<feature type="binding site" evidence="8">
    <location>
        <position position="170"/>
    </location>
    <ligand>
        <name>Zn(2+)</name>
        <dbReference type="ChEBI" id="CHEBI:29105"/>
        <label>1</label>
    </ligand>
</feature>
<keyword evidence="7 8" id="KW-0143">Chaperone</keyword>
<evidence type="ECO:0000256" key="6">
    <source>
        <dbReference type="ARBA" id="ARBA00023016"/>
    </source>
</evidence>
<comment type="caution">
    <text evidence="8">Lacks conserved residue(s) required for the propagation of feature annotation.</text>
</comment>
<dbReference type="KEGG" id="sti:Sthe_1709"/>